<reference evidence="2 3" key="1">
    <citation type="submission" date="2021-03" db="EMBL/GenBank/DDBJ databases">
        <title>Sequencing the genomes of 1000 actinobacteria strains.</title>
        <authorList>
            <person name="Klenk H.-P."/>
        </authorList>
    </citation>
    <scope>NUCLEOTIDE SEQUENCE [LARGE SCALE GENOMIC DNA]</scope>
    <source>
        <strain evidence="2 3">DSM 46670</strain>
    </source>
</reference>
<sequence length="186" mass="20482">MGIGGRILGAATAMIALSALSVADGNIVQQKRQAEFAAAAMARADTWYRQTLQYSQDGCYRLGTGYAATDWSTLGGCHPPYYRTDCSGFVSMAWNLPHSYATPRPGPGQDLGDLTEQIPKDQLSKGDALVAPGKHVRLFEKWLNTEQTRYRAYDFGSTPVKHQDYIWGAAGEYEYTPVRYVRATTA</sequence>
<dbReference type="Gene3D" id="3.90.1720.10">
    <property type="entry name" value="endopeptidase domain like (from Nostoc punctiforme)"/>
    <property type="match status" value="1"/>
</dbReference>
<evidence type="ECO:0000256" key="1">
    <source>
        <dbReference type="SAM" id="SignalP"/>
    </source>
</evidence>
<dbReference type="EMBL" id="JAGINW010000001">
    <property type="protein sequence ID" value="MBP2325187.1"/>
    <property type="molecule type" value="Genomic_DNA"/>
</dbReference>
<organism evidence="2 3">
    <name type="scientific">Kibdelosporangium banguiense</name>
    <dbReference type="NCBI Taxonomy" id="1365924"/>
    <lineage>
        <taxon>Bacteria</taxon>
        <taxon>Bacillati</taxon>
        <taxon>Actinomycetota</taxon>
        <taxon>Actinomycetes</taxon>
        <taxon>Pseudonocardiales</taxon>
        <taxon>Pseudonocardiaceae</taxon>
        <taxon>Kibdelosporangium</taxon>
    </lineage>
</organism>
<keyword evidence="1" id="KW-0732">Signal</keyword>
<comment type="caution">
    <text evidence="2">The sequence shown here is derived from an EMBL/GenBank/DDBJ whole genome shotgun (WGS) entry which is preliminary data.</text>
</comment>
<keyword evidence="3" id="KW-1185">Reference proteome</keyword>
<evidence type="ECO:0000313" key="3">
    <source>
        <dbReference type="Proteomes" id="UP001519332"/>
    </source>
</evidence>
<protein>
    <recommendedName>
        <fullName evidence="4">Cell wall-associated hydrolase, NlpC family</fullName>
    </recommendedName>
</protein>
<name>A0ABS4TL78_9PSEU</name>
<proteinExistence type="predicted"/>
<dbReference type="RefSeq" id="WP_209642419.1">
    <property type="nucleotide sequence ID" value="NZ_JAGINW010000001.1"/>
</dbReference>
<feature type="signal peptide" evidence="1">
    <location>
        <begin position="1"/>
        <end position="23"/>
    </location>
</feature>
<dbReference type="Proteomes" id="UP001519332">
    <property type="component" value="Unassembled WGS sequence"/>
</dbReference>
<evidence type="ECO:0000313" key="2">
    <source>
        <dbReference type="EMBL" id="MBP2325187.1"/>
    </source>
</evidence>
<evidence type="ECO:0008006" key="4">
    <source>
        <dbReference type="Google" id="ProtNLM"/>
    </source>
</evidence>
<feature type="chain" id="PRO_5046621699" description="Cell wall-associated hydrolase, NlpC family" evidence="1">
    <location>
        <begin position="24"/>
        <end position="186"/>
    </location>
</feature>
<accession>A0ABS4TL78</accession>
<gene>
    <name evidence="2" type="ORF">JOF56_005572</name>
</gene>